<proteinExistence type="predicted"/>
<dbReference type="SUPFAM" id="SSF56925">
    <property type="entry name" value="OMPA-like"/>
    <property type="match status" value="1"/>
</dbReference>
<comment type="caution">
    <text evidence="2">The sequence shown here is derived from an EMBL/GenBank/DDBJ whole genome shotgun (WGS) entry which is preliminary data.</text>
</comment>
<reference evidence="2" key="1">
    <citation type="journal article" date="2014" name="Int. J. Syst. Evol. Microbiol.">
        <title>Complete genome sequence of Corynebacterium casei LMG S-19264T (=DSM 44701T), isolated from a smear-ripened cheese.</title>
        <authorList>
            <consortium name="US DOE Joint Genome Institute (JGI-PGF)"/>
            <person name="Walter F."/>
            <person name="Albersmeier A."/>
            <person name="Kalinowski J."/>
            <person name="Ruckert C."/>
        </authorList>
    </citation>
    <scope>NUCLEOTIDE SEQUENCE</scope>
    <source>
        <strain evidence="2">CGMCC 1.7081</strain>
    </source>
</reference>
<dbReference type="AlphaFoldDB" id="A0A8J3H9Y1"/>
<reference evidence="2" key="2">
    <citation type="submission" date="2020-09" db="EMBL/GenBank/DDBJ databases">
        <authorList>
            <person name="Sun Q."/>
            <person name="Zhou Y."/>
        </authorList>
    </citation>
    <scope>NUCLEOTIDE SEQUENCE</scope>
    <source>
        <strain evidence="2">CGMCC 1.7081</strain>
    </source>
</reference>
<protein>
    <recommendedName>
        <fullName evidence="4">Outer membrane protein beta-barrel domain-containing protein</fullName>
    </recommendedName>
</protein>
<keyword evidence="1" id="KW-0732">Signal</keyword>
<keyword evidence="3" id="KW-1185">Reference proteome</keyword>
<organism evidence="2 3">
    <name type="scientific">Pseudodonghicola xiamenensis</name>
    <dbReference type="NCBI Taxonomy" id="337702"/>
    <lineage>
        <taxon>Bacteria</taxon>
        <taxon>Pseudomonadati</taxon>
        <taxon>Pseudomonadota</taxon>
        <taxon>Alphaproteobacteria</taxon>
        <taxon>Rhodobacterales</taxon>
        <taxon>Paracoccaceae</taxon>
        <taxon>Pseudodonghicola</taxon>
    </lineage>
</organism>
<evidence type="ECO:0000256" key="1">
    <source>
        <dbReference type="SAM" id="SignalP"/>
    </source>
</evidence>
<feature type="chain" id="PRO_5035254966" description="Outer membrane protein beta-barrel domain-containing protein" evidence="1">
    <location>
        <begin position="20"/>
        <end position="239"/>
    </location>
</feature>
<evidence type="ECO:0008006" key="4">
    <source>
        <dbReference type="Google" id="ProtNLM"/>
    </source>
</evidence>
<feature type="signal peptide" evidence="1">
    <location>
        <begin position="1"/>
        <end position="19"/>
    </location>
</feature>
<sequence length="239" mass="25582">MRNLFAAVGMTMLALPVAAAEWRGQITPYVWGTGLGGDITPFAGAPTISFDKSFSDLMEDLDGAFFLSGFARRDRLVLMGDFSWSSSSKSGRLPPGVPAEGKVSQSSLTMLAGYRAVADERLTLDLLAGARAWDIKGSVSAAGGALKSSPSERFADPILALRANVRLAPRWSALVYLDFGGFGVGSEQTDQIVATANYRVNEGLYASVGYRYLSVDYRNGGTRLDVTMSGPLVGLTWRF</sequence>
<evidence type="ECO:0000313" key="2">
    <source>
        <dbReference type="EMBL" id="GHG94819.1"/>
    </source>
</evidence>
<evidence type="ECO:0000313" key="3">
    <source>
        <dbReference type="Proteomes" id="UP000611500"/>
    </source>
</evidence>
<dbReference type="InterPro" id="IPR011250">
    <property type="entry name" value="OMP/PagP_B-barrel"/>
</dbReference>
<dbReference type="EMBL" id="BNAP01000013">
    <property type="protein sequence ID" value="GHG94819.1"/>
    <property type="molecule type" value="Genomic_DNA"/>
</dbReference>
<dbReference type="Proteomes" id="UP000611500">
    <property type="component" value="Unassembled WGS sequence"/>
</dbReference>
<dbReference type="RefSeq" id="WP_035366769.1">
    <property type="nucleotide sequence ID" value="NZ_BNAP01000013.1"/>
</dbReference>
<name>A0A8J3H9Y1_9RHOB</name>
<gene>
    <name evidence="2" type="ORF">GCM10010961_28090</name>
</gene>
<accession>A0A8J3H9Y1</accession>